<gene>
    <name evidence="2" type="ORF">B0H50_101326</name>
</gene>
<keyword evidence="3" id="KW-1185">Reference proteome</keyword>
<feature type="signal peptide" evidence="1">
    <location>
        <begin position="1"/>
        <end position="22"/>
    </location>
</feature>
<evidence type="ECO:0000313" key="2">
    <source>
        <dbReference type="EMBL" id="PWL04310.1"/>
    </source>
</evidence>
<accession>A0ABX5LSH0</accession>
<keyword evidence="1" id="KW-0732">Signal</keyword>
<evidence type="ECO:0000313" key="3">
    <source>
        <dbReference type="Proteomes" id="UP000245523"/>
    </source>
</evidence>
<dbReference type="PROSITE" id="PS51257">
    <property type="entry name" value="PROKAR_LIPOPROTEIN"/>
    <property type="match status" value="1"/>
</dbReference>
<dbReference type="Proteomes" id="UP000245523">
    <property type="component" value="Unassembled WGS sequence"/>
</dbReference>
<evidence type="ECO:0000256" key="1">
    <source>
        <dbReference type="SAM" id="SignalP"/>
    </source>
</evidence>
<feature type="chain" id="PRO_5045462088" evidence="1">
    <location>
        <begin position="23"/>
        <end position="652"/>
    </location>
</feature>
<dbReference type="EMBL" id="QGHD01000001">
    <property type="protein sequence ID" value="PWL04310.1"/>
    <property type="molecule type" value="Genomic_DNA"/>
</dbReference>
<protein>
    <submittedName>
        <fullName evidence="2">Uncharacterized protein (TIGR02145 family)</fullName>
    </submittedName>
</protein>
<dbReference type="NCBIfam" id="TIGR02145">
    <property type="entry name" value="Fib_succ_major"/>
    <property type="match status" value="1"/>
</dbReference>
<sequence>MKLKTKLLAVLLYGLSSLFVLACGDDTSSKPEDAQVQVNVEVRYDTIRVNDSTIVIDTIKTVYYDSLYVTDSIKAILVMKHDTAYVTDSIDVRYLKSIERFDSCFTRWEGFRIVFSKDSAIYECQNGIWDTITYRVNHVDLIGFAQKGAFKFNSPVYLREALNDTLKFGKDTIKDEVSGNNGEFVIPSLNLMNPRISLEVKGQYKNEVTGKYSTKAITLQALVELPKTDVDEPRTKVKANINLLTHLEYDRALKLVRKGYGLKAAKKQAQQEIMNALALNVQTQNDSNDKAELLEIQNHGLLLAVSLLFLGDDNEDSIAKNIKQFREDIADNGAWDKNQNKVKMADWAYDLEFGDIHKNIAHWNLSKASDFQIYLNQFWSNVYGIGECAAGRANELIKNQNAKSVNKERYFVSRNTAGVLAWDTATVYEADTYGWEDGEDGEGEIYHQKYVYDEQIQKWREPKLIETHIGKCTAKLDGETVTYPINDGKFKCLNNEWLAQKDGSVTYKFAEVNGQIWFTWSYGWYSDELSLGPCPTGWRLPSREDWQALIDYSLSEHNQNLAEALAALKDETSWTSGTKGTNEYGLGLKAEGFYSKPMDTYYSKGSDFYSWISEKNDDGRGFINIHEDGYKFDVQGYSTVKYSAHCIMKLTK</sequence>
<proteinExistence type="predicted"/>
<dbReference type="InterPro" id="IPR011871">
    <property type="entry name" value="Fib_succ_major"/>
</dbReference>
<organism evidence="2 3">
    <name type="scientific">Hallerella porci</name>
    <dbReference type="NCBI Taxonomy" id="1945871"/>
    <lineage>
        <taxon>Bacteria</taxon>
        <taxon>Pseudomonadati</taxon>
        <taxon>Fibrobacterota</taxon>
        <taxon>Fibrobacteria</taxon>
        <taxon>Fibrobacterales</taxon>
        <taxon>Fibrobacteraceae</taxon>
        <taxon>Hallerella</taxon>
    </lineage>
</organism>
<reference evidence="2 3" key="1">
    <citation type="submission" date="2018-05" db="EMBL/GenBank/DDBJ databases">
        <title>Animal gut microbial communities from fecal samples from Wisconsin, USA.</title>
        <authorList>
            <person name="Neumann A."/>
        </authorList>
    </citation>
    <scope>NUCLEOTIDE SEQUENCE [LARGE SCALE GENOMIC DNA]</scope>
    <source>
        <strain evidence="2 3">UWS4</strain>
    </source>
</reference>
<dbReference type="RefSeq" id="WP_109587138.1">
    <property type="nucleotide sequence ID" value="NZ_QGHD01000001.1"/>
</dbReference>
<name>A0ABX5LSH0_9BACT</name>
<comment type="caution">
    <text evidence="2">The sequence shown here is derived from an EMBL/GenBank/DDBJ whole genome shotgun (WGS) entry which is preliminary data.</text>
</comment>